<feature type="domain" description="Winged helix-turn-helix" evidence="2">
    <location>
        <begin position="284"/>
        <end position="354"/>
    </location>
</feature>
<dbReference type="InterPro" id="IPR011990">
    <property type="entry name" value="TPR-like_helical_dom_sf"/>
</dbReference>
<dbReference type="PANTHER" id="PTHR47691">
    <property type="entry name" value="REGULATOR-RELATED"/>
    <property type="match status" value="1"/>
</dbReference>
<dbReference type="Pfam" id="PF25872">
    <property type="entry name" value="HTH_77"/>
    <property type="match status" value="1"/>
</dbReference>
<comment type="caution">
    <text evidence="3">The sequence shown here is derived from an EMBL/GenBank/DDBJ whole genome shotgun (WGS) entry which is preliminary data.</text>
</comment>
<dbReference type="Gene3D" id="3.40.50.300">
    <property type="entry name" value="P-loop containing nucleotide triphosphate hydrolases"/>
    <property type="match status" value="1"/>
</dbReference>
<name>A0ABW7HH88_9BURK</name>
<dbReference type="Gene3D" id="1.25.40.10">
    <property type="entry name" value="Tetratricopeptide repeat domain"/>
    <property type="match status" value="1"/>
</dbReference>
<reference evidence="3 4" key="1">
    <citation type="submission" date="2024-08" db="EMBL/GenBank/DDBJ databases">
        <authorList>
            <person name="Lu H."/>
        </authorList>
    </citation>
    <scope>NUCLEOTIDE SEQUENCE [LARGE SCALE GENOMIC DNA]</scope>
    <source>
        <strain evidence="3 4">BYS78W</strain>
    </source>
</reference>
<dbReference type="SUPFAM" id="SSF48452">
    <property type="entry name" value="TPR-like"/>
    <property type="match status" value="1"/>
</dbReference>
<keyword evidence="3" id="KW-0067">ATP-binding</keyword>
<dbReference type="SUPFAM" id="SSF52540">
    <property type="entry name" value="P-loop containing nucleoside triphosphate hydrolases"/>
    <property type="match status" value="1"/>
</dbReference>
<dbReference type="Proteomes" id="UP001606134">
    <property type="component" value="Unassembled WGS sequence"/>
</dbReference>
<dbReference type="EMBL" id="JBIGIC010000012">
    <property type="protein sequence ID" value="MFG6489268.1"/>
    <property type="molecule type" value="Genomic_DNA"/>
</dbReference>
<sequence length="827" mass="89792">MTKAPPAAGLESPVGPRPPVRTQLPELPRHFVGRDEVTRDLAATLLERRLVSVVGPGGLGKTTLAVAVAWRLTEMMTGGICFLDLARLRDGAVLEAELGLALGMDGSAGVSREGLRQRLNGQRLLLVLDCCETVIGAAAELAEDLSAAVPELLILATSREPLRAQGEWVHRLAPLASPPESAALPAWLAMTYSALQLFFSLVQSRDATFAPTPSNLAQASALCSRLDGSPLAITLVASHARRVGMPGITAELGPELLSLGADGQTGRHSSLEAVLDWSYRLLLDEERRIFRALSTLRGSFDLETAVRVAGGPRAGTMDSVLDLTDKSLLMTLQVGDATLYRMPDLTRTYASARLERADEVEYRTARTRHAQALMQLLAVADQQWSSMERADWLRCYGVWIEDVRHALGWAFSDTGDSLLGAELMVAVLQLAEQSGLFAGFTDFASRALREVSRLDPPRPELAARLHVFPTFGYLRLPDDESHQSAAVAKAQDIHALPASAATKLGALLALWANSFQLGDYRDCLRGAADIKRLSDSDWVIDLTSRRTRAQALHFLGEHATARTLATAALAEASRRVPLAYTPSPVSLEVSMRIVLARIHWIEGRPAQAWQTVQDCLAFAEKDPPPAICQALALAAIPVALWCGRRDVCAALAAQLLEQASRYEFRYFIAWARLTERVLDAGGSNLPAHAEALKTLTSNEQTKYRDHLSTFEPDDISVDSFVRVQRGAVGWCAPEILRVKAEHVAAAAGPGAQAEASALLAQAQAMARRQGALGWELRVAMSRVRLSRRRGGPEPTAELERLAAVYDRFTEGLETRDLSLARELLGRS</sequence>
<protein>
    <submittedName>
        <fullName evidence="3">ATP-binding protein</fullName>
    </submittedName>
</protein>
<dbReference type="PANTHER" id="PTHR47691:SF3">
    <property type="entry name" value="HTH-TYPE TRANSCRIPTIONAL REGULATOR RV0890C-RELATED"/>
    <property type="match status" value="1"/>
</dbReference>
<dbReference type="InterPro" id="IPR027417">
    <property type="entry name" value="P-loop_NTPase"/>
</dbReference>
<keyword evidence="4" id="KW-1185">Reference proteome</keyword>
<dbReference type="PRINTS" id="PR00364">
    <property type="entry name" value="DISEASERSIST"/>
</dbReference>
<organism evidence="3 4">
    <name type="scientific">Pelomonas candidula</name>
    <dbReference type="NCBI Taxonomy" id="3299025"/>
    <lineage>
        <taxon>Bacteria</taxon>
        <taxon>Pseudomonadati</taxon>
        <taxon>Pseudomonadota</taxon>
        <taxon>Betaproteobacteria</taxon>
        <taxon>Burkholderiales</taxon>
        <taxon>Sphaerotilaceae</taxon>
        <taxon>Roseateles</taxon>
    </lineage>
</organism>
<proteinExistence type="predicted"/>
<accession>A0ABW7HH88</accession>
<evidence type="ECO:0000313" key="3">
    <source>
        <dbReference type="EMBL" id="MFG6489268.1"/>
    </source>
</evidence>
<gene>
    <name evidence="3" type="ORF">ACG04R_21470</name>
</gene>
<keyword evidence="3" id="KW-0547">Nucleotide-binding</keyword>
<dbReference type="GO" id="GO:0005524">
    <property type="term" value="F:ATP binding"/>
    <property type="evidence" value="ECO:0007669"/>
    <property type="project" value="UniProtKB-KW"/>
</dbReference>
<feature type="region of interest" description="Disordered" evidence="1">
    <location>
        <begin position="1"/>
        <end position="26"/>
    </location>
</feature>
<evidence type="ECO:0000256" key="1">
    <source>
        <dbReference type="SAM" id="MobiDB-lite"/>
    </source>
</evidence>
<dbReference type="InterPro" id="IPR058852">
    <property type="entry name" value="HTH_77"/>
</dbReference>
<evidence type="ECO:0000259" key="2">
    <source>
        <dbReference type="Pfam" id="PF25872"/>
    </source>
</evidence>
<dbReference type="RefSeq" id="WP_394415626.1">
    <property type="nucleotide sequence ID" value="NZ_JBIGIC010000012.1"/>
</dbReference>
<evidence type="ECO:0000313" key="4">
    <source>
        <dbReference type="Proteomes" id="UP001606134"/>
    </source>
</evidence>